<name>A0A195FS15_9HYME</name>
<evidence type="ECO:0000313" key="3">
    <source>
        <dbReference type="Proteomes" id="UP000078541"/>
    </source>
</evidence>
<reference evidence="2 3" key="1">
    <citation type="submission" date="2016-03" db="EMBL/GenBank/DDBJ databases">
        <title>Trachymyrmex septentrionalis WGS genome.</title>
        <authorList>
            <person name="Nygaard S."/>
            <person name="Hu H."/>
            <person name="Boomsma J."/>
            <person name="Zhang G."/>
        </authorList>
    </citation>
    <scope>NUCLEOTIDE SEQUENCE [LARGE SCALE GENOMIC DNA]</scope>
    <source>
        <strain evidence="2">Tsep2-gDNA-1</strain>
        <tissue evidence="2">Whole body</tissue>
    </source>
</reference>
<sequence length="123" mass="14120">MVRKYNIKKRSSKSTYEETDMKKAIDLVAKGGSIRKVADRCGVKRETLRHKIKIIKSPGMKFGLTSNYSHQKIFTDVQENSITDYLKMCCKIFYGLTTKVCCKLAYETAVVNKNVLCRGLRKK</sequence>
<evidence type="ECO:0000313" key="2">
    <source>
        <dbReference type="EMBL" id="KYN43221.1"/>
    </source>
</evidence>
<dbReference type="InterPro" id="IPR009057">
    <property type="entry name" value="Homeodomain-like_sf"/>
</dbReference>
<evidence type="ECO:0000256" key="1">
    <source>
        <dbReference type="ARBA" id="ARBA00004123"/>
    </source>
</evidence>
<organism evidence="2 3">
    <name type="scientific">Trachymyrmex septentrionalis</name>
    <dbReference type="NCBI Taxonomy" id="34720"/>
    <lineage>
        <taxon>Eukaryota</taxon>
        <taxon>Metazoa</taxon>
        <taxon>Ecdysozoa</taxon>
        <taxon>Arthropoda</taxon>
        <taxon>Hexapoda</taxon>
        <taxon>Insecta</taxon>
        <taxon>Pterygota</taxon>
        <taxon>Neoptera</taxon>
        <taxon>Endopterygota</taxon>
        <taxon>Hymenoptera</taxon>
        <taxon>Apocrita</taxon>
        <taxon>Aculeata</taxon>
        <taxon>Formicoidea</taxon>
        <taxon>Formicidae</taxon>
        <taxon>Myrmicinae</taxon>
        <taxon>Trachymyrmex</taxon>
    </lineage>
</organism>
<gene>
    <name evidence="2" type="ORF">ALC56_02405</name>
</gene>
<comment type="subcellular location">
    <subcellularLocation>
        <location evidence="1">Nucleus</location>
    </subcellularLocation>
</comment>
<dbReference type="AlphaFoldDB" id="A0A195FS15"/>
<dbReference type="EMBL" id="KQ981285">
    <property type="protein sequence ID" value="KYN43221.1"/>
    <property type="molecule type" value="Genomic_DNA"/>
</dbReference>
<dbReference type="SUPFAM" id="SSF46689">
    <property type="entry name" value="Homeodomain-like"/>
    <property type="match status" value="1"/>
</dbReference>
<proteinExistence type="predicted"/>
<evidence type="ECO:0008006" key="4">
    <source>
        <dbReference type="Google" id="ProtNLM"/>
    </source>
</evidence>
<dbReference type="Proteomes" id="UP000078541">
    <property type="component" value="Unassembled WGS sequence"/>
</dbReference>
<accession>A0A195FS15</accession>
<keyword evidence="3" id="KW-1185">Reference proteome</keyword>
<dbReference type="GO" id="GO:0005634">
    <property type="term" value="C:nucleus"/>
    <property type="evidence" value="ECO:0007669"/>
    <property type="project" value="UniProtKB-SubCell"/>
</dbReference>
<protein>
    <recommendedName>
        <fullName evidence="4">HTH psq-type domain-containing protein</fullName>
    </recommendedName>
</protein>